<evidence type="ECO:0000256" key="1">
    <source>
        <dbReference type="SAM" id="Phobius"/>
    </source>
</evidence>
<dbReference type="InterPro" id="IPR007751">
    <property type="entry name" value="DUF676_lipase-like"/>
</dbReference>
<accession>A0ABR8JVW6</accession>
<keyword evidence="1" id="KW-0472">Membrane</keyword>
<dbReference type="SUPFAM" id="SSF53474">
    <property type="entry name" value="alpha/beta-Hydrolases"/>
    <property type="match status" value="2"/>
</dbReference>
<dbReference type="Proteomes" id="UP000606003">
    <property type="component" value="Unassembled WGS sequence"/>
</dbReference>
<feature type="transmembrane region" description="Helical" evidence="1">
    <location>
        <begin position="508"/>
        <end position="525"/>
    </location>
</feature>
<sequence>MVVPGLRGKAVQWEDFKSVAQAQPGHAQDEWLFYEHGATPFSREGVAVLAQRLRDRIRNRAEVQGLPDEILLLGHSLGGLIVREAYLAAVDATYEGEEVDAWARKVTRIILFAAPNQGVVVPGAKLFGVVPFLGLARWLSPLLDDTVQGADFISNLKIGWLRYFRRTPPSQQPVVLQLLGDADSIVDESESLEVEQLPTGEQRRLSGATHSNVHRWDWLPAGSEREDYKRMLMHYTFEHQPSDAPSAKQAERNAVQNVVFVMPGIRALNPDWTTQLRDVLKRPDTDVRIGNYGYFSAAKFLRSGVRRANTRWFKNSYSDALAQYPNANFHFVGHSNGTYILGESLRRLPNMRFQRVYLAGTVLPVDYPWGELFKKHQVETLRNDKSCADWPVGILCRVMNKVLGIRDVGTGGIEGFRGAYSGKQVQEYAYFSGGHGAPLEVGNHRSISQYINNADPNEPDRTAFVGEISPAVNWGGRLAPALVVLLLAAAAVWVGWGLVTGATPAERFGPLVTVLAATIVGYFALDKV</sequence>
<evidence type="ECO:0000313" key="3">
    <source>
        <dbReference type="EMBL" id="MBD2722941.1"/>
    </source>
</evidence>
<dbReference type="Pfam" id="PF05057">
    <property type="entry name" value="DUF676"/>
    <property type="match status" value="1"/>
</dbReference>
<dbReference type="Gene3D" id="3.40.50.1820">
    <property type="entry name" value="alpha/beta hydrolase"/>
    <property type="match status" value="1"/>
</dbReference>
<gene>
    <name evidence="3" type="ORF">IC234_12470</name>
</gene>
<proteinExistence type="predicted"/>
<feature type="domain" description="DUF676" evidence="2">
    <location>
        <begin position="5"/>
        <end position="94"/>
    </location>
</feature>
<name>A0ABR8JVW6_9BACT</name>
<reference evidence="3 4" key="1">
    <citation type="submission" date="2020-09" db="EMBL/GenBank/DDBJ databases">
        <authorList>
            <person name="Kim M.K."/>
        </authorList>
    </citation>
    <scope>NUCLEOTIDE SEQUENCE [LARGE SCALE GENOMIC DNA]</scope>
    <source>
        <strain evidence="3 4">BT189</strain>
    </source>
</reference>
<evidence type="ECO:0000259" key="2">
    <source>
        <dbReference type="Pfam" id="PF05057"/>
    </source>
</evidence>
<dbReference type="EMBL" id="JACXAC010000004">
    <property type="protein sequence ID" value="MBD2722941.1"/>
    <property type="molecule type" value="Genomic_DNA"/>
</dbReference>
<evidence type="ECO:0000313" key="4">
    <source>
        <dbReference type="Proteomes" id="UP000606003"/>
    </source>
</evidence>
<protein>
    <recommendedName>
        <fullName evidence="2">DUF676 domain-containing protein</fullName>
    </recommendedName>
</protein>
<comment type="caution">
    <text evidence="3">The sequence shown here is derived from an EMBL/GenBank/DDBJ whole genome shotgun (WGS) entry which is preliminary data.</text>
</comment>
<dbReference type="RefSeq" id="WP_190925071.1">
    <property type="nucleotide sequence ID" value="NZ_JACXAC010000004.1"/>
</dbReference>
<dbReference type="InterPro" id="IPR029058">
    <property type="entry name" value="AB_hydrolase_fold"/>
</dbReference>
<feature type="transmembrane region" description="Helical" evidence="1">
    <location>
        <begin position="478"/>
        <end position="496"/>
    </location>
</feature>
<keyword evidence="4" id="KW-1185">Reference proteome</keyword>
<organism evidence="3 4">
    <name type="scientific">Hymenobacter armeniacus</name>
    <dbReference type="NCBI Taxonomy" id="2771358"/>
    <lineage>
        <taxon>Bacteria</taxon>
        <taxon>Pseudomonadati</taxon>
        <taxon>Bacteroidota</taxon>
        <taxon>Cytophagia</taxon>
        <taxon>Cytophagales</taxon>
        <taxon>Hymenobacteraceae</taxon>
        <taxon>Hymenobacter</taxon>
    </lineage>
</organism>
<keyword evidence="1" id="KW-0812">Transmembrane</keyword>
<keyword evidence="1" id="KW-1133">Transmembrane helix</keyword>